<feature type="domain" description="CBS" evidence="12">
    <location>
        <begin position="204"/>
        <end position="264"/>
    </location>
</feature>
<reference evidence="13 14" key="2">
    <citation type="journal article" date="2010" name="Stand. Genomic Sci.">
        <title>Complete genome sequence of Xylanimonas cellulosilytica type strain (XIL07).</title>
        <authorList>
            <person name="Foster B."/>
            <person name="Pukall R."/>
            <person name="Abt B."/>
            <person name="Nolan M."/>
            <person name="Glavina Del Rio T."/>
            <person name="Chen F."/>
            <person name="Lucas S."/>
            <person name="Tice H."/>
            <person name="Pitluck S."/>
            <person name="Cheng J.-F."/>
            <person name="Chertkov O."/>
            <person name="Brettin T."/>
            <person name="Han C."/>
            <person name="Detter J.C."/>
            <person name="Bruce D."/>
            <person name="Goodwin L."/>
            <person name="Ivanova N."/>
            <person name="Mavromatis K."/>
            <person name="Pati A."/>
            <person name="Mikhailova N."/>
            <person name="Chen A."/>
            <person name="Palaniappan K."/>
            <person name="Land M."/>
            <person name="Hauser L."/>
            <person name="Chang Y.-J."/>
            <person name="Jeffries C.D."/>
            <person name="Chain P."/>
            <person name="Rohde M."/>
            <person name="Goeker M."/>
            <person name="Bristow J."/>
            <person name="Eisen J.A."/>
            <person name="Markowitz V."/>
            <person name="Hugenholtz P."/>
            <person name="Kyrpides N.C."/>
            <person name="Klenk H.-P."/>
            <person name="Lapidus A."/>
        </authorList>
    </citation>
    <scope>NUCLEOTIDE SEQUENCE [LARGE SCALE GENOMIC DNA]</scope>
    <source>
        <strain evidence="14">DSM 15894 / CECT 5975 / LMG 20990 / XIL07</strain>
    </source>
</reference>
<dbReference type="InterPro" id="IPR000644">
    <property type="entry name" value="CBS_dom"/>
</dbReference>
<dbReference type="Gene3D" id="3.30.465.10">
    <property type="match status" value="1"/>
</dbReference>
<evidence type="ECO:0000313" key="13">
    <source>
        <dbReference type="EMBL" id="ACZ31204.1"/>
    </source>
</evidence>
<evidence type="ECO:0000256" key="2">
    <source>
        <dbReference type="ARBA" id="ARBA00006337"/>
    </source>
</evidence>
<feature type="transmembrane region" description="Helical" evidence="11">
    <location>
        <begin position="70"/>
        <end position="92"/>
    </location>
</feature>
<evidence type="ECO:0000256" key="6">
    <source>
        <dbReference type="ARBA" id="ARBA00022989"/>
    </source>
</evidence>
<proteinExistence type="inferred from homology"/>
<feature type="compositionally biased region" description="Low complexity" evidence="10">
    <location>
        <begin position="431"/>
        <end position="443"/>
    </location>
</feature>
<accession>D1BUW5</accession>
<evidence type="ECO:0000313" key="14">
    <source>
        <dbReference type="Proteomes" id="UP000002255"/>
    </source>
</evidence>
<comment type="similarity">
    <text evidence="2">Belongs to the UPF0053 family.</text>
</comment>
<dbReference type="InterPro" id="IPR005170">
    <property type="entry name" value="Transptr-assoc_dom"/>
</dbReference>
<keyword evidence="8 11" id="KW-0472">Membrane</keyword>
<keyword evidence="7 9" id="KW-0129">CBS domain</keyword>
<dbReference type="SMART" id="SM00116">
    <property type="entry name" value="CBS"/>
    <property type="match status" value="2"/>
</dbReference>
<evidence type="ECO:0000256" key="7">
    <source>
        <dbReference type="ARBA" id="ARBA00023122"/>
    </source>
</evidence>
<evidence type="ECO:0000256" key="5">
    <source>
        <dbReference type="ARBA" id="ARBA00022737"/>
    </source>
</evidence>
<evidence type="ECO:0000256" key="3">
    <source>
        <dbReference type="ARBA" id="ARBA00022475"/>
    </source>
</evidence>
<feature type="region of interest" description="Disordered" evidence="10">
    <location>
        <begin position="417"/>
        <end position="476"/>
    </location>
</feature>
<organism evidence="13 14">
    <name type="scientific">Xylanimonas cellulosilytica (strain DSM 15894 / JCM 12276 / CECT 5975 / KCTC 9989 / LMG 20990 / NBRC 107835 / XIL07)</name>
    <dbReference type="NCBI Taxonomy" id="446471"/>
    <lineage>
        <taxon>Bacteria</taxon>
        <taxon>Bacillati</taxon>
        <taxon>Actinomycetota</taxon>
        <taxon>Actinomycetes</taxon>
        <taxon>Micrococcales</taxon>
        <taxon>Promicromonosporaceae</taxon>
        <taxon>Xylanimonas</taxon>
    </lineage>
</organism>
<dbReference type="HOGENOM" id="CLU_015237_4_2_11"/>
<dbReference type="SUPFAM" id="SSF56176">
    <property type="entry name" value="FAD-binding/transporter-associated domain-like"/>
    <property type="match status" value="1"/>
</dbReference>
<keyword evidence="4 11" id="KW-0812">Transmembrane</keyword>
<dbReference type="InterPro" id="IPR036318">
    <property type="entry name" value="FAD-bd_PCMH-like_sf"/>
</dbReference>
<evidence type="ECO:0000259" key="12">
    <source>
        <dbReference type="PROSITE" id="PS51371"/>
    </source>
</evidence>
<dbReference type="CDD" id="cd04590">
    <property type="entry name" value="CBS_pair_CorC_HlyC_assoc"/>
    <property type="match status" value="1"/>
</dbReference>
<dbReference type="PANTHER" id="PTHR22777:SF32">
    <property type="entry name" value="UPF0053 INNER MEMBRANE PROTEIN YFJD"/>
    <property type="match status" value="1"/>
</dbReference>
<dbReference type="PROSITE" id="PS51371">
    <property type="entry name" value="CBS"/>
    <property type="match status" value="2"/>
</dbReference>
<evidence type="ECO:0000256" key="1">
    <source>
        <dbReference type="ARBA" id="ARBA00004651"/>
    </source>
</evidence>
<dbReference type="STRING" id="446471.Xcel_2186"/>
<dbReference type="Pfam" id="PF01595">
    <property type="entry name" value="CNNM"/>
    <property type="match status" value="1"/>
</dbReference>
<dbReference type="eggNOG" id="COG1253">
    <property type="taxonomic scope" value="Bacteria"/>
</dbReference>
<dbReference type="PANTHER" id="PTHR22777">
    <property type="entry name" value="HEMOLYSIN-RELATED"/>
    <property type="match status" value="1"/>
</dbReference>
<protein>
    <submittedName>
        <fullName evidence="13">CBS domain containing protein</fullName>
    </submittedName>
</protein>
<gene>
    <name evidence="13" type="ordered locus">Xcel_2186</name>
</gene>
<dbReference type="Pfam" id="PF00571">
    <property type="entry name" value="CBS"/>
    <property type="match status" value="2"/>
</dbReference>
<keyword evidence="5" id="KW-0677">Repeat</keyword>
<dbReference type="Pfam" id="PF03471">
    <property type="entry name" value="CorC_HlyC"/>
    <property type="match status" value="1"/>
</dbReference>
<dbReference type="RefSeq" id="WP_012878946.1">
    <property type="nucleotide sequence ID" value="NC_013530.1"/>
</dbReference>
<dbReference type="InterPro" id="IPR016169">
    <property type="entry name" value="FAD-bd_PCMH_sub2"/>
</dbReference>
<dbReference type="Gene3D" id="3.10.580.10">
    <property type="entry name" value="CBS-domain"/>
    <property type="match status" value="1"/>
</dbReference>
<dbReference type="GO" id="GO:0005886">
    <property type="term" value="C:plasma membrane"/>
    <property type="evidence" value="ECO:0007669"/>
    <property type="project" value="UniProtKB-SubCell"/>
</dbReference>
<dbReference type="SUPFAM" id="SSF54631">
    <property type="entry name" value="CBS-domain pair"/>
    <property type="match status" value="1"/>
</dbReference>
<dbReference type="InterPro" id="IPR046342">
    <property type="entry name" value="CBS_dom_sf"/>
</dbReference>
<comment type="subcellular location">
    <subcellularLocation>
        <location evidence="1">Cell membrane</location>
        <topology evidence="1">Multi-pass membrane protein</topology>
    </subcellularLocation>
</comment>
<dbReference type="FunFam" id="3.10.580.10:FF:000002">
    <property type="entry name" value="Magnesium/cobalt efflux protein CorC"/>
    <property type="match status" value="1"/>
</dbReference>
<reference evidence="14" key="1">
    <citation type="submission" date="2009-11" db="EMBL/GenBank/DDBJ databases">
        <title>The complete chromosome of Xylanimonas cellulosilytica DSM 15894.</title>
        <authorList>
            <consortium name="US DOE Joint Genome Institute (JGI-PGF)"/>
            <person name="Lucas S."/>
            <person name="Copeland A."/>
            <person name="Lapidus A."/>
            <person name="Glavina del Rio T."/>
            <person name="Dalin E."/>
            <person name="Tice H."/>
            <person name="Bruce D."/>
            <person name="Goodwin L."/>
            <person name="Pitluck S."/>
            <person name="Kyrpides N."/>
            <person name="Mavromatis K."/>
            <person name="Ivanova N."/>
            <person name="Mikhailova N."/>
            <person name="Foster B."/>
            <person name="Clum A."/>
            <person name="Brettin T."/>
            <person name="Detter J.C."/>
            <person name="Han C."/>
            <person name="Larimer F."/>
            <person name="Land M."/>
            <person name="Hauser L."/>
            <person name="Markowitz V."/>
            <person name="Cheng J.F."/>
            <person name="Hugenholtz P."/>
            <person name="Woyke T."/>
            <person name="Wu D."/>
            <person name="Gehrich-Schroeter G."/>
            <person name="Schneider S."/>
            <person name="Pukall S.R."/>
            <person name="Klenk H.P."/>
            <person name="Eisen J.A."/>
        </authorList>
    </citation>
    <scope>NUCLEOTIDE SEQUENCE [LARGE SCALE GENOMIC DNA]</scope>
    <source>
        <strain evidence="14">DSM 15894 / CECT 5975 / LMG 20990 / XIL07</strain>
    </source>
</reference>
<dbReference type="OrthoDB" id="110231at2"/>
<dbReference type="GO" id="GO:0050660">
    <property type="term" value="F:flavin adenine dinucleotide binding"/>
    <property type="evidence" value="ECO:0007669"/>
    <property type="project" value="InterPro"/>
</dbReference>
<feature type="compositionally biased region" description="Pro residues" evidence="10">
    <location>
        <begin position="420"/>
        <end position="430"/>
    </location>
</feature>
<name>D1BUW5_XYLCX</name>
<feature type="transmembrane region" description="Helical" evidence="11">
    <location>
        <begin position="99"/>
        <end position="118"/>
    </location>
</feature>
<dbReference type="EMBL" id="CP001821">
    <property type="protein sequence ID" value="ACZ31204.1"/>
    <property type="molecule type" value="Genomic_DNA"/>
</dbReference>
<keyword evidence="3" id="KW-1003">Cell membrane</keyword>
<dbReference type="InterPro" id="IPR002550">
    <property type="entry name" value="CNNM"/>
</dbReference>
<evidence type="ECO:0000256" key="8">
    <source>
        <dbReference type="ARBA" id="ARBA00023136"/>
    </source>
</evidence>
<feature type="compositionally biased region" description="Basic and acidic residues" evidence="10">
    <location>
        <begin position="453"/>
        <end position="476"/>
    </location>
</feature>
<keyword evidence="14" id="KW-1185">Reference proteome</keyword>
<keyword evidence="6 11" id="KW-1133">Transmembrane helix</keyword>
<dbReference type="KEGG" id="xce:Xcel_2186"/>
<evidence type="ECO:0000256" key="4">
    <source>
        <dbReference type="ARBA" id="ARBA00022692"/>
    </source>
</evidence>
<evidence type="ECO:0000256" key="11">
    <source>
        <dbReference type="SAM" id="Phobius"/>
    </source>
</evidence>
<feature type="domain" description="CBS" evidence="12">
    <location>
        <begin position="271"/>
        <end position="328"/>
    </location>
</feature>
<sequence length="476" mass="50944">MTGVLVLVALVGLLLAGLLSAGEAAVLRVTRASIADALAEAEHGEGLQAETRADRARAAQALVVDPPATVAAVAVVRVVAELLALGAVALLAERLLHDLWEVLLALAVVGFLAGFVMARLSPRQLGFRRPLRVVLALSGLLTAVRRLTGWATPRVTRDDQSAPTEEELRDLVDRVGESDVIEEDERELLRSVFELGGTLTREVMVPRTDMVTIDAATPLRTAMSLYVRSGFSRVPVVGESVDDLLGVAYLKDVARLLDADPAATARPVSDVARPPVFVPESKPVDDLLREMQQKATHIALVIDEYGGVAGLVTVEDILEELVGELHDEHDRVIEEEPEEIAPGIFRVPARLPVDELGDLFDLRFDDDDVDTAGGLLAKAIGKVPLVGSAADVGELHLEAERIEGRRKQVATILVSLTTPHPAPEPPPVVEPPSVVEPVETTPPASEPDPVETTPEHRDGPDRLDHPGDSTDKDVTS</sequence>
<evidence type="ECO:0000256" key="9">
    <source>
        <dbReference type="PROSITE-ProRule" id="PRU00703"/>
    </source>
</evidence>
<dbReference type="AlphaFoldDB" id="D1BUW5"/>
<dbReference type="SMART" id="SM01091">
    <property type="entry name" value="CorC_HlyC"/>
    <property type="match status" value="1"/>
</dbReference>
<dbReference type="InterPro" id="IPR044751">
    <property type="entry name" value="Ion_transp-like_CBS"/>
</dbReference>
<evidence type="ECO:0000256" key="10">
    <source>
        <dbReference type="SAM" id="MobiDB-lite"/>
    </source>
</evidence>
<dbReference type="Proteomes" id="UP000002255">
    <property type="component" value="Chromosome"/>
</dbReference>